<name>A0A9P8B0J1_9AGAR</name>
<reference evidence="2" key="1">
    <citation type="submission" date="2020-11" db="EMBL/GenBank/DDBJ databases">
        <title>Adaptations for nitrogen fixation in a non-lichenized fungal sporocarp promotes dispersal by wood-feeding termites.</title>
        <authorList>
            <consortium name="DOE Joint Genome Institute"/>
            <person name="Koch R.A."/>
            <person name="Yoon G."/>
            <person name="Arayal U."/>
            <person name="Lail K."/>
            <person name="Amirebrahimi M."/>
            <person name="Labutti K."/>
            <person name="Lipzen A."/>
            <person name="Riley R."/>
            <person name="Barry K."/>
            <person name="Henrissat B."/>
            <person name="Grigoriev I.V."/>
            <person name="Herr J.R."/>
            <person name="Aime M.C."/>
        </authorList>
    </citation>
    <scope>NUCLEOTIDE SEQUENCE</scope>
    <source>
        <strain evidence="2">MCA 3950</strain>
    </source>
</reference>
<feature type="compositionally biased region" description="Polar residues" evidence="1">
    <location>
        <begin position="34"/>
        <end position="56"/>
    </location>
</feature>
<evidence type="ECO:0000256" key="1">
    <source>
        <dbReference type="SAM" id="MobiDB-lite"/>
    </source>
</evidence>
<gene>
    <name evidence="2" type="ORF">BT62DRAFT_999207</name>
</gene>
<dbReference type="EMBL" id="MU250523">
    <property type="protein sequence ID" value="KAG7453172.1"/>
    <property type="molecule type" value="Genomic_DNA"/>
</dbReference>
<proteinExistence type="predicted"/>
<dbReference type="RefSeq" id="XP_043046672.1">
    <property type="nucleotide sequence ID" value="XM_043190780.1"/>
</dbReference>
<dbReference type="OrthoDB" id="2985459at2759"/>
<dbReference type="Proteomes" id="UP000812287">
    <property type="component" value="Unassembled WGS sequence"/>
</dbReference>
<feature type="compositionally biased region" description="Polar residues" evidence="1">
    <location>
        <begin position="68"/>
        <end position="80"/>
    </location>
</feature>
<sequence>MNPISSFQDRRHSVSFLLSRPISPSIQGVEPARPTSSLSQASTVTENALSRSTSIEPPSGRASENKDASASASPILESSASPPPTDRPTSGEQSPDVRSRSRSTTPLDPARVKGKAPAVFTPLLTQRRVGYFSCRPCMPTSIWRSEEPWWVLQPNNPGDEAYVNYKSAVLEYGPLILERIEFVPTRPNNRVPGVSILRILHGDDVIVDGDKAVDVDSLQHKMMELRYEDRREKVQLRCYHCSVTIHGLAYLMSTHVYHYLEEKQNTQSDLYSIGDVLNASLVSIYSLEPGIWIPEIAFGL</sequence>
<dbReference type="GeneID" id="66113077"/>
<keyword evidence="3" id="KW-1185">Reference proteome</keyword>
<organism evidence="2 3">
    <name type="scientific">Guyanagaster necrorhizus</name>
    <dbReference type="NCBI Taxonomy" id="856835"/>
    <lineage>
        <taxon>Eukaryota</taxon>
        <taxon>Fungi</taxon>
        <taxon>Dikarya</taxon>
        <taxon>Basidiomycota</taxon>
        <taxon>Agaricomycotina</taxon>
        <taxon>Agaricomycetes</taxon>
        <taxon>Agaricomycetidae</taxon>
        <taxon>Agaricales</taxon>
        <taxon>Marasmiineae</taxon>
        <taxon>Physalacriaceae</taxon>
        <taxon>Guyanagaster</taxon>
    </lineage>
</organism>
<feature type="region of interest" description="Disordered" evidence="1">
    <location>
        <begin position="21"/>
        <end position="113"/>
    </location>
</feature>
<accession>A0A9P8B0J1</accession>
<evidence type="ECO:0000313" key="3">
    <source>
        <dbReference type="Proteomes" id="UP000812287"/>
    </source>
</evidence>
<dbReference type="AlphaFoldDB" id="A0A9P8B0J1"/>
<protein>
    <submittedName>
        <fullName evidence="2">Uncharacterized protein</fullName>
    </submittedName>
</protein>
<evidence type="ECO:0000313" key="2">
    <source>
        <dbReference type="EMBL" id="KAG7453172.1"/>
    </source>
</evidence>
<comment type="caution">
    <text evidence="2">The sequence shown here is derived from an EMBL/GenBank/DDBJ whole genome shotgun (WGS) entry which is preliminary data.</text>
</comment>